<evidence type="ECO:0000256" key="6">
    <source>
        <dbReference type="SAM" id="Phobius"/>
    </source>
</evidence>
<dbReference type="PROSITE" id="PS50850">
    <property type="entry name" value="MFS"/>
    <property type="match status" value="1"/>
</dbReference>
<feature type="transmembrane region" description="Helical" evidence="6">
    <location>
        <begin position="324"/>
        <end position="345"/>
    </location>
</feature>
<feature type="transmembrane region" description="Helical" evidence="6">
    <location>
        <begin position="388"/>
        <end position="407"/>
    </location>
</feature>
<feature type="transmembrane region" description="Helical" evidence="6">
    <location>
        <begin position="179"/>
        <end position="200"/>
    </location>
</feature>
<dbReference type="PANTHER" id="PTHR23530">
    <property type="entry name" value="TRANSPORT PROTEIN-RELATED"/>
    <property type="match status" value="1"/>
</dbReference>
<keyword evidence="3 6" id="KW-0812">Transmembrane</keyword>
<keyword evidence="5 6" id="KW-0472">Membrane</keyword>
<gene>
    <name evidence="8" type="ORF">EQM13_14215</name>
</gene>
<evidence type="ECO:0000256" key="4">
    <source>
        <dbReference type="ARBA" id="ARBA00022989"/>
    </source>
</evidence>
<evidence type="ECO:0000256" key="1">
    <source>
        <dbReference type="ARBA" id="ARBA00004651"/>
    </source>
</evidence>
<comment type="subcellular location">
    <subcellularLocation>
        <location evidence="1">Cell membrane</location>
        <topology evidence="1">Multi-pass membrane protein</topology>
    </subcellularLocation>
</comment>
<feature type="transmembrane region" description="Helical" evidence="6">
    <location>
        <begin position="66"/>
        <end position="85"/>
    </location>
</feature>
<feature type="transmembrane region" description="Helical" evidence="6">
    <location>
        <begin position="237"/>
        <end position="258"/>
    </location>
</feature>
<evidence type="ECO:0000256" key="5">
    <source>
        <dbReference type="ARBA" id="ARBA00023136"/>
    </source>
</evidence>
<dbReference type="SUPFAM" id="SSF103473">
    <property type="entry name" value="MFS general substrate transporter"/>
    <property type="match status" value="1"/>
</dbReference>
<dbReference type="PANTHER" id="PTHR23530:SF1">
    <property type="entry name" value="PERMEASE, MAJOR FACILITATOR SUPERFAMILY-RELATED"/>
    <property type="match status" value="1"/>
</dbReference>
<dbReference type="GO" id="GO:0005886">
    <property type="term" value="C:plasma membrane"/>
    <property type="evidence" value="ECO:0007669"/>
    <property type="project" value="UniProtKB-SubCell"/>
</dbReference>
<dbReference type="OrthoDB" id="9816124at2"/>
<dbReference type="Proteomes" id="UP000287969">
    <property type="component" value="Chromosome"/>
</dbReference>
<sequence>MIFFENFKCVTMEVVKMNYKKSLRRNIKLNYIFIFLNRLDLTQGVWMLYLANKGLSLAKLGLLEGIFHITSFFMEVPTGAVADIYGRKVSRTLGRAFFIISNIVLVLSTNFYLFALSFSILAVSYNLESGAGEALLYDSLMELGEEKTYMKINGFNEMILEISCIFALTLGGYLAHKNYVWPFALSAAFAGIALLESLLFQEPSIGRNKNLANIHPFKVFKDQTLDSFKIVKNTKKISLLIVFAEVMSVFGTSLFYYLQNYWKDSGLNEFRIGVIFAVSSLINAFVAPNVHKIEKLFKEHLLLIFLPIVTCICIWGISFTRYSYIFFIAVEIFETIMYIVTSDYLNKLIPSENRSTILSFQSMVFSFFMIFIFPLIGKIGDIFTLSTSFKFLGIASSIFAVLNIFITSSMEKNLYNR</sequence>
<evidence type="ECO:0000313" key="9">
    <source>
        <dbReference type="Proteomes" id="UP000287969"/>
    </source>
</evidence>
<feature type="transmembrane region" description="Helical" evidence="6">
    <location>
        <begin position="29"/>
        <end position="51"/>
    </location>
</feature>
<dbReference type="KEGG" id="spoa:EQM13_14215"/>
<feature type="transmembrane region" description="Helical" evidence="6">
    <location>
        <begin position="300"/>
        <end position="318"/>
    </location>
</feature>
<dbReference type="InterPro" id="IPR011701">
    <property type="entry name" value="MFS"/>
</dbReference>
<dbReference type="Pfam" id="PF07690">
    <property type="entry name" value="MFS_1"/>
    <property type="match status" value="1"/>
</dbReference>
<evidence type="ECO:0000259" key="7">
    <source>
        <dbReference type="PROSITE" id="PS50850"/>
    </source>
</evidence>
<evidence type="ECO:0000313" key="8">
    <source>
        <dbReference type="EMBL" id="QAT62635.1"/>
    </source>
</evidence>
<evidence type="ECO:0000256" key="2">
    <source>
        <dbReference type="ARBA" id="ARBA00022448"/>
    </source>
</evidence>
<keyword evidence="2" id="KW-0813">Transport</keyword>
<feature type="transmembrane region" description="Helical" evidence="6">
    <location>
        <begin position="97"/>
        <end position="123"/>
    </location>
</feature>
<dbReference type="InterPro" id="IPR036259">
    <property type="entry name" value="MFS_trans_sf"/>
</dbReference>
<dbReference type="AlphaFoldDB" id="A0A410QFD6"/>
<evidence type="ECO:0000256" key="3">
    <source>
        <dbReference type="ARBA" id="ARBA00022692"/>
    </source>
</evidence>
<organism evidence="8 9">
    <name type="scientific">Acidilutibacter cellobiosedens</name>
    <dbReference type="NCBI Taxonomy" id="2507161"/>
    <lineage>
        <taxon>Bacteria</taxon>
        <taxon>Bacillati</taxon>
        <taxon>Bacillota</taxon>
        <taxon>Tissierellia</taxon>
        <taxon>Tissierellales</taxon>
        <taxon>Acidilutibacteraceae</taxon>
        <taxon>Acidilutibacter</taxon>
    </lineage>
</organism>
<dbReference type="PROSITE" id="PS00216">
    <property type="entry name" value="SUGAR_TRANSPORT_1"/>
    <property type="match status" value="1"/>
</dbReference>
<keyword evidence="4 6" id="KW-1133">Transmembrane helix</keyword>
<keyword evidence="9" id="KW-1185">Reference proteome</keyword>
<dbReference type="InterPro" id="IPR005829">
    <property type="entry name" value="Sugar_transporter_CS"/>
</dbReference>
<feature type="domain" description="Major facilitator superfamily (MFS) profile" evidence="7">
    <location>
        <begin position="1"/>
        <end position="411"/>
    </location>
</feature>
<proteinExistence type="predicted"/>
<dbReference type="InterPro" id="IPR020846">
    <property type="entry name" value="MFS_dom"/>
</dbReference>
<dbReference type="GO" id="GO:0022857">
    <property type="term" value="F:transmembrane transporter activity"/>
    <property type="evidence" value="ECO:0007669"/>
    <property type="project" value="InterPro"/>
</dbReference>
<accession>A0A410QFD6</accession>
<reference evidence="9" key="1">
    <citation type="submission" date="2019-01" db="EMBL/GenBank/DDBJ databases">
        <title>Draft genomes of a novel of Sporanaerobacter strains.</title>
        <authorList>
            <person name="Ma S."/>
        </authorList>
    </citation>
    <scope>NUCLEOTIDE SEQUENCE [LARGE SCALE GENOMIC DNA]</scope>
    <source>
        <strain evidence="9">NJN-17</strain>
    </source>
</reference>
<dbReference type="Gene3D" id="1.20.1250.20">
    <property type="entry name" value="MFS general substrate transporter like domains"/>
    <property type="match status" value="1"/>
</dbReference>
<name>A0A410QFD6_9FIRM</name>
<dbReference type="EMBL" id="CP035282">
    <property type="protein sequence ID" value="QAT62635.1"/>
    <property type="molecule type" value="Genomic_DNA"/>
</dbReference>
<feature type="transmembrane region" description="Helical" evidence="6">
    <location>
        <begin position="270"/>
        <end position="288"/>
    </location>
</feature>
<protein>
    <submittedName>
        <fullName evidence="8">MFS transporter</fullName>
    </submittedName>
</protein>
<dbReference type="InterPro" id="IPR053160">
    <property type="entry name" value="MFS_DHA3_Transporter"/>
</dbReference>
<feature type="transmembrane region" description="Helical" evidence="6">
    <location>
        <begin position="357"/>
        <end position="376"/>
    </location>
</feature>